<dbReference type="HOGENOM" id="CLU_2868613_0_0_1"/>
<dbReference type="Proteomes" id="UP000054217">
    <property type="component" value="Unassembled WGS sequence"/>
</dbReference>
<sequence length="64" mass="6958">MLIASSTYCYGPPGRVATYRTAQGDISFTIHVLRIETHAIFSNSPSAALENNEANEAAIMHFTV</sequence>
<dbReference type="InParanoid" id="A0A0C3JX74"/>
<keyword evidence="2" id="KW-1185">Reference proteome</keyword>
<evidence type="ECO:0000313" key="2">
    <source>
        <dbReference type="Proteomes" id="UP000054217"/>
    </source>
</evidence>
<reference evidence="2" key="2">
    <citation type="submission" date="2015-01" db="EMBL/GenBank/DDBJ databases">
        <title>Evolutionary Origins and Diversification of the Mycorrhizal Mutualists.</title>
        <authorList>
            <consortium name="DOE Joint Genome Institute"/>
            <consortium name="Mycorrhizal Genomics Consortium"/>
            <person name="Kohler A."/>
            <person name="Kuo A."/>
            <person name="Nagy L.G."/>
            <person name="Floudas D."/>
            <person name="Copeland A."/>
            <person name="Barry K.W."/>
            <person name="Cichocki N."/>
            <person name="Veneault-Fourrey C."/>
            <person name="LaButti K."/>
            <person name="Lindquist E.A."/>
            <person name="Lipzen A."/>
            <person name="Lundell T."/>
            <person name="Morin E."/>
            <person name="Murat C."/>
            <person name="Riley R."/>
            <person name="Ohm R."/>
            <person name="Sun H."/>
            <person name="Tunlid A."/>
            <person name="Henrissat B."/>
            <person name="Grigoriev I.V."/>
            <person name="Hibbett D.S."/>
            <person name="Martin F."/>
        </authorList>
    </citation>
    <scope>NUCLEOTIDE SEQUENCE [LARGE SCALE GENOMIC DNA]</scope>
    <source>
        <strain evidence="2">Marx 270</strain>
    </source>
</reference>
<proteinExistence type="predicted"/>
<gene>
    <name evidence="1" type="ORF">M404DRAFT_993275</name>
</gene>
<accession>A0A0C3JX74</accession>
<protein>
    <submittedName>
        <fullName evidence="1">Uncharacterized protein</fullName>
    </submittedName>
</protein>
<name>A0A0C3JX74_PISTI</name>
<evidence type="ECO:0000313" key="1">
    <source>
        <dbReference type="EMBL" id="KIO13733.1"/>
    </source>
</evidence>
<dbReference type="AlphaFoldDB" id="A0A0C3JX74"/>
<reference evidence="1 2" key="1">
    <citation type="submission" date="2014-04" db="EMBL/GenBank/DDBJ databases">
        <authorList>
            <consortium name="DOE Joint Genome Institute"/>
            <person name="Kuo A."/>
            <person name="Kohler A."/>
            <person name="Costa M.D."/>
            <person name="Nagy L.G."/>
            <person name="Floudas D."/>
            <person name="Copeland A."/>
            <person name="Barry K.W."/>
            <person name="Cichocki N."/>
            <person name="Veneault-Fourrey C."/>
            <person name="LaButti K."/>
            <person name="Lindquist E.A."/>
            <person name="Lipzen A."/>
            <person name="Lundell T."/>
            <person name="Morin E."/>
            <person name="Murat C."/>
            <person name="Sun H."/>
            <person name="Tunlid A."/>
            <person name="Henrissat B."/>
            <person name="Grigoriev I.V."/>
            <person name="Hibbett D.S."/>
            <person name="Martin F."/>
            <person name="Nordberg H.P."/>
            <person name="Cantor M.N."/>
            <person name="Hua S.X."/>
        </authorList>
    </citation>
    <scope>NUCLEOTIDE SEQUENCE [LARGE SCALE GENOMIC DNA]</scope>
    <source>
        <strain evidence="1 2">Marx 270</strain>
    </source>
</reference>
<dbReference type="EMBL" id="KN831946">
    <property type="protein sequence ID" value="KIO13733.1"/>
    <property type="molecule type" value="Genomic_DNA"/>
</dbReference>
<organism evidence="1 2">
    <name type="scientific">Pisolithus tinctorius Marx 270</name>
    <dbReference type="NCBI Taxonomy" id="870435"/>
    <lineage>
        <taxon>Eukaryota</taxon>
        <taxon>Fungi</taxon>
        <taxon>Dikarya</taxon>
        <taxon>Basidiomycota</taxon>
        <taxon>Agaricomycotina</taxon>
        <taxon>Agaricomycetes</taxon>
        <taxon>Agaricomycetidae</taxon>
        <taxon>Boletales</taxon>
        <taxon>Sclerodermatineae</taxon>
        <taxon>Pisolithaceae</taxon>
        <taxon>Pisolithus</taxon>
    </lineage>
</organism>